<feature type="domain" description="N-acetyltransferase" evidence="1">
    <location>
        <begin position="20"/>
        <end position="172"/>
    </location>
</feature>
<dbReference type="InterPro" id="IPR016181">
    <property type="entry name" value="Acyl_CoA_acyltransferase"/>
</dbReference>
<evidence type="ECO:0000259" key="1">
    <source>
        <dbReference type="PROSITE" id="PS51186"/>
    </source>
</evidence>
<dbReference type="SUPFAM" id="SSF55729">
    <property type="entry name" value="Acyl-CoA N-acyltransferases (Nat)"/>
    <property type="match status" value="1"/>
</dbReference>
<name>A0A6J7ELQ9_9ZZZZ</name>
<dbReference type="CDD" id="cd04301">
    <property type="entry name" value="NAT_SF"/>
    <property type="match status" value="1"/>
</dbReference>
<organism evidence="2">
    <name type="scientific">freshwater metagenome</name>
    <dbReference type="NCBI Taxonomy" id="449393"/>
    <lineage>
        <taxon>unclassified sequences</taxon>
        <taxon>metagenomes</taxon>
        <taxon>ecological metagenomes</taxon>
    </lineage>
</organism>
<proteinExistence type="predicted"/>
<protein>
    <submittedName>
        <fullName evidence="2">Unannotated protein</fullName>
    </submittedName>
</protein>
<dbReference type="GO" id="GO:0016747">
    <property type="term" value="F:acyltransferase activity, transferring groups other than amino-acyl groups"/>
    <property type="evidence" value="ECO:0007669"/>
    <property type="project" value="InterPro"/>
</dbReference>
<dbReference type="PROSITE" id="PS51186">
    <property type="entry name" value="GNAT"/>
    <property type="match status" value="1"/>
</dbReference>
<dbReference type="EMBL" id="CAFBLU010000043">
    <property type="protein sequence ID" value="CAB4882120.1"/>
    <property type="molecule type" value="Genomic_DNA"/>
</dbReference>
<dbReference type="AlphaFoldDB" id="A0A6J7ELQ9"/>
<dbReference type="Gene3D" id="3.40.630.30">
    <property type="match status" value="1"/>
</dbReference>
<dbReference type="Pfam" id="PF00583">
    <property type="entry name" value="Acetyltransf_1"/>
    <property type="match status" value="1"/>
</dbReference>
<dbReference type="InterPro" id="IPR000182">
    <property type="entry name" value="GNAT_dom"/>
</dbReference>
<dbReference type="InterPro" id="IPR052777">
    <property type="entry name" value="Acetyltransferase_Enz"/>
</dbReference>
<dbReference type="PANTHER" id="PTHR43305">
    <property type="entry name" value="FAMILY N-ACETYLTRANSFERASE, PUTATIVE (AFU_ORTHOLOGUE AFUA_2G01380)-RELATED"/>
    <property type="match status" value="1"/>
</dbReference>
<accession>A0A6J7ELQ9</accession>
<dbReference type="PANTHER" id="PTHR43305:SF1">
    <property type="entry name" value="FAMILY N-ACETYLTRANSFERASE, PUTATIVE (AFU_ORTHOLOGUE AFUA_2G01380)-RELATED"/>
    <property type="match status" value="1"/>
</dbReference>
<sequence length="172" mass="19573">MPEIEIRRIRDESDAEPCDALFREYALWLLDQMLTVNGLDLRDSGQAVHDDFRAEWPKLFGERGRMYLMLVDGEPAGVGALKPYSDKEAELKRVYVKPDYRGGGHARRLVEQVITDARDLNYTSVVLESLNFMADAQALYRSLGFLDIPRFDGTEGGAHGVEAFEVFMRLQL</sequence>
<evidence type="ECO:0000313" key="2">
    <source>
        <dbReference type="EMBL" id="CAB4882120.1"/>
    </source>
</evidence>
<gene>
    <name evidence="2" type="ORF">UFOPK3444_01536</name>
</gene>
<reference evidence="2" key="1">
    <citation type="submission" date="2020-05" db="EMBL/GenBank/DDBJ databases">
        <authorList>
            <person name="Chiriac C."/>
            <person name="Salcher M."/>
            <person name="Ghai R."/>
            <person name="Kavagutti S V."/>
        </authorList>
    </citation>
    <scope>NUCLEOTIDE SEQUENCE</scope>
</reference>